<keyword evidence="1" id="KW-0560">Oxidoreductase</keyword>
<reference evidence="3 4" key="1">
    <citation type="journal article" date="2011" name="Int. J. Syst. Evol. Microbiol.">
        <title>Allobacillus halotolerans gen. nov., sp. nov. isolated from shrimp paste.</title>
        <authorList>
            <person name="Sheu S.Y."/>
            <person name="Arun A.B."/>
            <person name="Jiang S.R."/>
            <person name="Young C.C."/>
            <person name="Chen W.M."/>
        </authorList>
    </citation>
    <scope>NUCLEOTIDE SEQUENCE [LARGE SCALE GENOMIC DNA]</scope>
    <source>
        <strain evidence="3 4">LMG 24826</strain>
    </source>
</reference>
<evidence type="ECO:0000313" key="4">
    <source>
        <dbReference type="Proteomes" id="UP000812672"/>
    </source>
</evidence>
<dbReference type="EMBL" id="JAHLZF010000028">
    <property type="protein sequence ID" value="MBU6081993.1"/>
    <property type="molecule type" value="Genomic_DNA"/>
</dbReference>
<proteinExistence type="predicted"/>
<keyword evidence="4" id="KW-1185">Reference proteome</keyword>
<dbReference type="RefSeq" id="WP_216687939.1">
    <property type="nucleotide sequence ID" value="NZ_CAUPKR010000028.1"/>
</dbReference>
<evidence type="ECO:0000313" key="3">
    <source>
        <dbReference type="EMBL" id="MBU6081993.1"/>
    </source>
</evidence>
<protein>
    <submittedName>
        <fullName evidence="3">(2Fe-2S)-binding protein</fullName>
    </submittedName>
</protein>
<evidence type="ECO:0000259" key="2">
    <source>
        <dbReference type="Pfam" id="PF07992"/>
    </source>
</evidence>
<dbReference type="PANTHER" id="PTHR42949:SF3">
    <property type="entry name" value="ANAEROBIC GLYCEROL-3-PHOSPHATE DEHYDROGENASE SUBUNIT B"/>
    <property type="match status" value="1"/>
</dbReference>
<evidence type="ECO:0000256" key="1">
    <source>
        <dbReference type="ARBA" id="ARBA00023002"/>
    </source>
</evidence>
<name>A0ABS6GST0_9BACI</name>
<organism evidence="3 4">
    <name type="scientific">Allobacillus halotolerans</name>
    <dbReference type="NCBI Taxonomy" id="570278"/>
    <lineage>
        <taxon>Bacteria</taxon>
        <taxon>Bacillati</taxon>
        <taxon>Bacillota</taxon>
        <taxon>Bacilli</taxon>
        <taxon>Bacillales</taxon>
        <taxon>Bacillaceae</taxon>
        <taxon>Allobacillus</taxon>
    </lineage>
</organism>
<feature type="domain" description="FAD/NAD(P)-binding" evidence="2">
    <location>
        <begin position="112"/>
        <end position="428"/>
    </location>
</feature>
<accession>A0ABS6GST0</accession>
<gene>
    <name evidence="3" type="ORF">KQ486_13300</name>
</gene>
<dbReference type="Proteomes" id="UP000812672">
    <property type="component" value="Unassembled WGS sequence"/>
</dbReference>
<dbReference type="InterPro" id="IPR023753">
    <property type="entry name" value="FAD/NAD-binding_dom"/>
</dbReference>
<sequence length="459" mass="50529">MKENHKELIELFIDGEKTTIIKGQSLATVLMQQKCLAFSELEAGVKRAPMCNMGVCYECSVQVKGQGTVRSCMTKAEDGMEVFTTGVEDVMESEPFVDSVGNSVGKQNEKIYDVVIIGGGPSGLGALDELVTSDLQVAVIDEQDLPGGQIYRQPPREFNVPGKCEKFVFKHEHHPHVDWYMNRSVLGIEQQTVWNHEHRESEDIFELHISNEKSIRAKQVILSAGAYDRLLTIPGWHLPGVMAAGALQVFAKSQRFVPGDEIVLAGTHPFLFIAAVEIIQSGGNVTSIYLSQHVPNIKELLGFSVQGMKQIGKAQELLRAYRMIQKADVDVHLGFVPSSITGDETKKTVQFSKLSADGRSIDFSENLYVNCDVLGMNFGFNASSELARQAGCDMEYLFEDGGWVAKHSEEMESSVSSLFVTGEMTGIGGAELAELEGRIAGLAVLRKHGESVEQRFNKY</sequence>
<comment type="caution">
    <text evidence="3">The sequence shown here is derived from an EMBL/GenBank/DDBJ whole genome shotgun (WGS) entry which is preliminary data.</text>
</comment>
<dbReference type="Pfam" id="PF07992">
    <property type="entry name" value="Pyr_redox_2"/>
    <property type="match status" value="1"/>
</dbReference>
<dbReference type="PANTHER" id="PTHR42949">
    <property type="entry name" value="ANAEROBIC GLYCEROL-3-PHOSPHATE DEHYDROGENASE SUBUNIT B"/>
    <property type="match status" value="1"/>
</dbReference>
<dbReference type="Pfam" id="PF13510">
    <property type="entry name" value="Fer2_4"/>
    <property type="match status" value="1"/>
</dbReference>
<dbReference type="InterPro" id="IPR051691">
    <property type="entry name" value="Metab_Enz_Cyan_OpOx_G3PDH"/>
</dbReference>